<evidence type="ECO:0000313" key="2">
    <source>
        <dbReference type="Proteomes" id="UP000194137"/>
    </source>
</evidence>
<sequence length="392" mass="43648">MSALDSADDVEVLAMPRLILREIFRTFLPNSIDDNNYASAGSTFDHAKLRYRDFLRRLFKALSHFRQIDAVVTGNFGYRAERELATAMSELRIPFIALHKENLKTPGRVTFFEHIYKERRGAFTGHSILVYNQIEKDLQLRAGVAATTQIQIIGMPRLDRIHSWRRSNTGTTAPRKILFFLFSPLTGMPRIVRKGATTGEVYLEDDGIEEGENSISLDTLCTETCLTILKLARENPDIEVVVKTKGRQRDIVESIRPFGLNDEQPVLSNLRVIHSGDVLPLIAEASVVCGFNSTALLEAVAAGKPVVLPWFAEAERADVNPYVIDLRPLGDVVHSPVELHDLLIKYARSPRPVPAQLGANETATLEHWTGNVDGCAGERTRRAILAAIGRGV</sequence>
<protein>
    <recommendedName>
        <fullName evidence="3">Glycosyl transferase family 1 domain-containing protein</fullName>
    </recommendedName>
</protein>
<reference evidence="1 2" key="1">
    <citation type="submission" date="2017-05" db="EMBL/GenBank/DDBJ databases">
        <title>Full genome sequence of Pseudorhodoplanes sinuspersici.</title>
        <authorList>
            <person name="Dastgheib S.M.M."/>
            <person name="Shavandi M."/>
            <person name="Tirandaz H."/>
        </authorList>
    </citation>
    <scope>NUCLEOTIDE SEQUENCE [LARGE SCALE GENOMIC DNA]</scope>
    <source>
        <strain evidence="1 2">RIPI110</strain>
    </source>
</reference>
<dbReference type="SUPFAM" id="SSF53756">
    <property type="entry name" value="UDP-Glycosyltransferase/glycogen phosphorylase"/>
    <property type="match status" value="1"/>
</dbReference>
<dbReference type="STRING" id="1235591.CAK95_17645"/>
<dbReference type="AlphaFoldDB" id="A0A1W6ZTM9"/>
<evidence type="ECO:0008006" key="3">
    <source>
        <dbReference type="Google" id="ProtNLM"/>
    </source>
</evidence>
<keyword evidence="2" id="KW-1185">Reference proteome</keyword>
<name>A0A1W6ZTM9_9HYPH</name>
<proteinExistence type="predicted"/>
<dbReference type="EMBL" id="CP021112">
    <property type="protein sequence ID" value="ARQ00702.1"/>
    <property type="molecule type" value="Genomic_DNA"/>
</dbReference>
<dbReference type="Proteomes" id="UP000194137">
    <property type="component" value="Chromosome"/>
</dbReference>
<organism evidence="1 2">
    <name type="scientific">Pseudorhodoplanes sinuspersici</name>
    <dbReference type="NCBI Taxonomy" id="1235591"/>
    <lineage>
        <taxon>Bacteria</taxon>
        <taxon>Pseudomonadati</taxon>
        <taxon>Pseudomonadota</taxon>
        <taxon>Alphaproteobacteria</taxon>
        <taxon>Hyphomicrobiales</taxon>
        <taxon>Pseudorhodoplanes</taxon>
    </lineage>
</organism>
<gene>
    <name evidence="1" type="ORF">CAK95_17645</name>
</gene>
<accession>A0A1W6ZTM9</accession>
<evidence type="ECO:0000313" key="1">
    <source>
        <dbReference type="EMBL" id="ARQ00702.1"/>
    </source>
</evidence>
<dbReference type="KEGG" id="psin:CAK95_17645"/>